<sequence length="220" mass="24792">MGHRTSTLSFCIASIYMHRFTPHTLEKATRTAVRVGIQADEACFLHMLILDVHCCFMCVVPVEQEAELSCRLQCSLALNVPEYCRAGSCLVCIRKFTSQVSYRPDLSRKVRNHRAWGLRTIYLLNSFKCVTHNGFDGREATSSTYQGCLPEDKRAIPDWFISSMAICILLMLDLPNLKMNRQRPVPGCHGQSCDRVKSAMTRQGRTGQDRAGQGLLHVPP</sequence>
<proteinExistence type="predicted"/>
<organism evidence="2 3">
    <name type="scientific">Neurospora tetraspora</name>
    <dbReference type="NCBI Taxonomy" id="94610"/>
    <lineage>
        <taxon>Eukaryota</taxon>
        <taxon>Fungi</taxon>
        <taxon>Dikarya</taxon>
        <taxon>Ascomycota</taxon>
        <taxon>Pezizomycotina</taxon>
        <taxon>Sordariomycetes</taxon>
        <taxon>Sordariomycetidae</taxon>
        <taxon>Sordariales</taxon>
        <taxon>Sordariaceae</taxon>
        <taxon>Neurospora</taxon>
    </lineage>
</organism>
<protein>
    <submittedName>
        <fullName evidence="2">Uncharacterized protein</fullName>
    </submittedName>
</protein>
<dbReference type="EMBL" id="JAUEPP010000002">
    <property type="protein sequence ID" value="KAK3350393.1"/>
    <property type="molecule type" value="Genomic_DNA"/>
</dbReference>
<dbReference type="AlphaFoldDB" id="A0AAE0MTD8"/>
<evidence type="ECO:0000313" key="2">
    <source>
        <dbReference type="EMBL" id="KAK3350393.1"/>
    </source>
</evidence>
<comment type="caution">
    <text evidence="2">The sequence shown here is derived from an EMBL/GenBank/DDBJ whole genome shotgun (WGS) entry which is preliminary data.</text>
</comment>
<dbReference type="Proteomes" id="UP001278500">
    <property type="component" value="Unassembled WGS sequence"/>
</dbReference>
<gene>
    <name evidence="2" type="ORF">B0H65DRAFT_86348</name>
</gene>
<evidence type="ECO:0000256" key="1">
    <source>
        <dbReference type="SAM" id="MobiDB-lite"/>
    </source>
</evidence>
<reference evidence="2" key="1">
    <citation type="journal article" date="2023" name="Mol. Phylogenet. Evol.">
        <title>Genome-scale phylogeny and comparative genomics of the fungal order Sordariales.</title>
        <authorList>
            <person name="Hensen N."/>
            <person name="Bonometti L."/>
            <person name="Westerberg I."/>
            <person name="Brannstrom I.O."/>
            <person name="Guillou S."/>
            <person name="Cros-Aarteil S."/>
            <person name="Calhoun S."/>
            <person name="Haridas S."/>
            <person name="Kuo A."/>
            <person name="Mondo S."/>
            <person name="Pangilinan J."/>
            <person name="Riley R."/>
            <person name="LaButti K."/>
            <person name="Andreopoulos B."/>
            <person name="Lipzen A."/>
            <person name="Chen C."/>
            <person name="Yan M."/>
            <person name="Daum C."/>
            <person name="Ng V."/>
            <person name="Clum A."/>
            <person name="Steindorff A."/>
            <person name="Ohm R.A."/>
            <person name="Martin F."/>
            <person name="Silar P."/>
            <person name="Natvig D.O."/>
            <person name="Lalanne C."/>
            <person name="Gautier V."/>
            <person name="Ament-Velasquez S.L."/>
            <person name="Kruys A."/>
            <person name="Hutchinson M.I."/>
            <person name="Powell A.J."/>
            <person name="Barry K."/>
            <person name="Miller A.N."/>
            <person name="Grigoriev I.V."/>
            <person name="Debuchy R."/>
            <person name="Gladieux P."/>
            <person name="Hiltunen Thoren M."/>
            <person name="Johannesson H."/>
        </authorList>
    </citation>
    <scope>NUCLEOTIDE SEQUENCE</scope>
    <source>
        <strain evidence="2">CBS 560.94</strain>
    </source>
</reference>
<accession>A0AAE0MTD8</accession>
<name>A0AAE0MTD8_9PEZI</name>
<dbReference type="RefSeq" id="XP_062683688.1">
    <property type="nucleotide sequence ID" value="XM_062831499.1"/>
</dbReference>
<reference evidence="2" key="2">
    <citation type="submission" date="2023-06" db="EMBL/GenBank/DDBJ databases">
        <authorList>
            <consortium name="Lawrence Berkeley National Laboratory"/>
            <person name="Haridas S."/>
            <person name="Hensen N."/>
            <person name="Bonometti L."/>
            <person name="Westerberg I."/>
            <person name="Brannstrom I.O."/>
            <person name="Guillou S."/>
            <person name="Cros-Aarteil S."/>
            <person name="Calhoun S."/>
            <person name="Kuo A."/>
            <person name="Mondo S."/>
            <person name="Pangilinan J."/>
            <person name="Riley R."/>
            <person name="Labutti K."/>
            <person name="Andreopoulos B."/>
            <person name="Lipzen A."/>
            <person name="Chen C."/>
            <person name="Yanf M."/>
            <person name="Daum C."/>
            <person name="Ng V."/>
            <person name="Clum A."/>
            <person name="Steindorff A."/>
            <person name="Ohm R."/>
            <person name="Martin F."/>
            <person name="Silar P."/>
            <person name="Natvig D."/>
            <person name="Lalanne C."/>
            <person name="Gautier V."/>
            <person name="Ament-Velasquez S.L."/>
            <person name="Kruys A."/>
            <person name="Hutchinson M.I."/>
            <person name="Powell A.J."/>
            <person name="Barry K."/>
            <person name="Miller A.N."/>
            <person name="Grigoriev I.V."/>
            <person name="Debuchy R."/>
            <person name="Gladieux P."/>
            <person name="Thoren M.H."/>
            <person name="Johannesson H."/>
        </authorList>
    </citation>
    <scope>NUCLEOTIDE SEQUENCE</scope>
    <source>
        <strain evidence="2">CBS 560.94</strain>
    </source>
</reference>
<evidence type="ECO:0000313" key="3">
    <source>
        <dbReference type="Proteomes" id="UP001278500"/>
    </source>
</evidence>
<dbReference type="GeneID" id="87868653"/>
<feature type="region of interest" description="Disordered" evidence="1">
    <location>
        <begin position="199"/>
        <end position="220"/>
    </location>
</feature>
<keyword evidence="3" id="KW-1185">Reference proteome</keyword>